<gene>
    <name evidence="2" type="ORF">Tchar_01681</name>
</gene>
<dbReference type="Proteomes" id="UP000318294">
    <property type="component" value="Unassembled WGS sequence"/>
</dbReference>
<evidence type="ECO:0000313" key="3">
    <source>
        <dbReference type="Proteomes" id="UP000318294"/>
    </source>
</evidence>
<dbReference type="RefSeq" id="WP_144328627.1">
    <property type="nucleotide sequence ID" value="NZ_VJON01000026.1"/>
</dbReference>
<dbReference type="AlphaFoldDB" id="A0A554XCW1"/>
<keyword evidence="1" id="KW-0732">Signal</keyword>
<comment type="caution">
    <text evidence="2">The sequence shown here is derived from an EMBL/GenBank/DDBJ whole genome shotgun (WGS) entry which is preliminary data.</text>
</comment>
<dbReference type="InterPro" id="IPR038765">
    <property type="entry name" value="Papain-like_cys_pep_sf"/>
</dbReference>
<feature type="signal peptide" evidence="1">
    <location>
        <begin position="1"/>
        <end position="24"/>
    </location>
</feature>
<reference evidence="2 3" key="1">
    <citation type="submission" date="2019-07" db="EMBL/GenBank/DDBJ databases">
        <title>Tepidimonas charontis SPSP-6 draft genome.</title>
        <authorList>
            <person name="Da Costa M.S."/>
            <person name="Froufe H.J.C."/>
            <person name="Egas C."/>
            <person name="Albuquerque L."/>
        </authorList>
    </citation>
    <scope>NUCLEOTIDE SEQUENCE [LARGE SCALE GENOMIC DNA]</scope>
    <source>
        <strain evidence="2 3">SPSP-6</strain>
    </source>
</reference>
<dbReference type="OrthoDB" id="6183432at2"/>
<dbReference type="Gene3D" id="3.90.1720.10">
    <property type="entry name" value="endopeptidase domain like (from Nostoc punctiforme)"/>
    <property type="match status" value="1"/>
</dbReference>
<proteinExistence type="predicted"/>
<keyword evidence="3" id="KW-1185">Reference proteome</keyword>
<evidence type="ECO:0000313" key="2">
    <source>
        <dbReference type="EMBL" id="TSE33619.1"/>
    </source>
</evidence>
<dbReference type="EMBL" id="VJON01000026">
    <property type="protein sequence ID" value="TSE33619.1"/>
    <property type="molecule type" value="Genomic_DNA"/>
</dbReference>
<feature type="chain" id="PRO_5021805600" description="Permuted papain-like amidase enzyme, YaeF/YiiX, C92 family" evidence="1">
    <location>
        <begin position="25"/>
        <end position="175"/>
    </location>
</feature>
<dbReference type="SUPFAM" id="SSF54001">
    <property type="entry name" value="Cysteine proteinases"/>
    <property type="match status" value="1"/>
</dbReference>
<evidence type="ECO:0008006" key="4">
    <source>
        <dbReference type="Google" id="ProtNLM"/>
    </source>
</evidence>
<protein>
    <recommendedName>
        <fullName evidence="4">Permuted papain-like amidase enzyme, YaeF/YiiX, C92 family</fullName>
    </recommendedName>
</protein>
<evidence type="ECO:0000256" key="1">
    <source>
        <dbReference type="SAM" id="SignalP"/>
    </source>
</evidence>
<name>A0A554XCW1_9BURK</name>
<sequence>MRRRDLLFAGLLAPLAAHTSAMHAAAVLRLGLDDAVTRAIAAHSPLPPEQRRFTHAGLLVRTATREFVIHATPDAGVVAQDWGEFCGHSRDTALFAAPPGEAARVVARCAAWLGKPFSRRLLWSAPGETYCTRLLAEAIAPEYPWPRMRVLFYPDPVLHPDALAEKLPQLGWQPA</sequence>
<accession>A0A554XCW1</accession>
<organism evidence="2 3">
    <name type="scientific">Tepidimonas charontis</name>
    <dbReference type="NCBI Taxonomy" id="2267262"/>
    <lineage>
        <taxon>Bacteria</taxon>
        <taxon>Pseudomonadati</taxon>
        <taxon>Pseudomonadota</taxon>
        <taxon>Betaproteobacteria</taxon>
        <taxon>Burkholderiales</taxon>
        <taxon>Tepidimonas</taxon>
    </lineage>
</organism>